<organism evidence="2 3">
    <name type="scientific">Candidatus Berkelbacteria bacterium Athens1014_28</name>
    <dbReference type="NCBI Taxonomy" id="2017145"/>
    <lineage>
        <taxon>Bacteria</taxon>
        <taxon>Candidatus Berkelbacteria</taxon>
    </lineage>
</organism>
<gene>
    <name evidence="2" type="ORF">Athens101428_589</name>
</gene>
<evidence type="ECO:0000313" key="2">
    <source>
        <dbReference type="EMBL" id="TSC93658.1"/>
    </source>
</evidence>
<accession>A0A554LLA7</accession>
<proteinExistence type="predicted"/>
<feature type="non-terminal residue" evidence="2">
    <location>
        <position position="1"/>
    </location>
</feature>
<dbReference type="EMBL" id="VMGN01000034">
    <property type="protein sequence ID" value="TSC93658.1"/>
    <property type="molecule type" value="Genomic_DNA"/>
</dbReference>
<reference evidence="2 3" key="1">
    <citation type="submission" date="2017-07" db="EMBL/GenBank/DDBJ databases">
        <title>Mechanisms for carbon and nitrogen cycling indicate functional differentiation within the Candidate Phyla Radiation.</title>
        <authorList>
            <person name="Danczak R.E."/>
            <person name="Johnston M.D."/>
            <person name="Kenah C."/>
            <person name="Slattery M."/>
            <person name="Wrighton K.C."/>
            <person name="Wilkins M.J."/>
        </authorList>
    </citation>
    <scope>NUCLEOTIDE SEQUENCE [LARGE SCALE GENOMIC DNA]</scope>
    <source>
        <strain evidence="2">Athens1014_28</strain>
    </source>
</reference>
<dbReference type="AlphaFoldDB" id="A0A554LLA7"/>
<comment type="caution">
    <text evidence="2">The sequence shown here is derived from an EMBL/GenBank/DDBJ whole genome shotgun (WGS) entry which is preliminary data.</text>
</comment>
<evidence type="ECO:0000259" key="1">
    <source>
        <dbReference type="Pfam" id="PF13529"/>
    </source>
</evidence>
<feature type="domain" description="Peptidase C39-like" evidence="1">
    <location>
        <begin position="32"/>
        <end position="167"/>
    </location>
</feature>
<sequence>GTCGWYKFKQTASLWKNNPYGKDDKGNNTNIEKAGCGPTAVASVMRWYAPHEVEQWANPDDYANPAKVADYFLSHKDSSGTPCRINGSGTNSNCFGIIARAWGFSYNKVTYSGAVDLLKKGKPVIALVGCGGKITQDPTRYTGCPKGGHYIVLTKLSGDTVSIWDPNKDNTSDNINYFADATGYLKDGFWYIYR</sequence>
<protein>
    <recommendedName>
        <fullName evidence="1">Peptidase C39-like domain-containing protein</fullName>
    </recommendedName>
</protein>
<dbReference type="Proteomes" id="UP000316495">
    <property type="component" value="Unassembled WGS sequence"/>
</dbReference>
<evidence type="ECO:0000313" key="3">
    <source>
        <dbReference type="Proteomes" id="UP000316495"/>
    </source>
</evidence>
<name>A0A554LLA7_9BACT</name>
<dbReference type="Gene3D" id="3.90.70.10">
    <property type="entry name" value="Cysteine proteinases"/>
    <property type="match status" value="1"/>
</dbReference>
<dbReference type="InterPro" id="IPR039564">
    <property type="entry name" value="Peptidase_C39-like"/>
</dbReference>
<dbReference type="Pfam" id="PF13529">
    <property type="entry name" value="Peptidase_C39_2"/>
    <property type="match status" value="1"/>
</dbReference>